<dbReference type="AlphaFoldDB" id="A0A918ZHU4"/>
<reference evidence="2" key="1">
    <citation type="journal article" date="2014" name="Int. J. Syst. Evol. Microbiol.">
        <title>Complete genome sequence of Corynebacterium casei LMG S-19264T (=DSM 44701T), isolated from a smear-ripened cheese.</title>
        <authorList>
            <consortium name="US DOE Joint Genome Institute (JGI-PGF)"/>
            <person name="Walter F."/>
            <person name="Albersmeier A."/>
            <person name="Kalinowski J."/>
            <person name="Ruckert C."/>
        </authorList>
    </citation>
    <scope>NUCLEOTIDE SEQUENCE</scope>
    <source>
        <strain evidence="2">JCM 3302</strain>
    </source>
</reference>
<comment type="caution">
    <text evidence="2">The sequence shown here is derived from an EMBL/GenBank/DDBJ whole genome shotgun (WGS) entry which is preliminary data.</text>
</comment>
<reference evidence="2" key="2">
    <citation type="submission" date="2020-09" db="EMBL/GenBank/DDBJ databases">
        <authorList>
            <person name="Sun Q."/>
            <person name="Ohkuma M."/>
        </authorList>
    </citation>
    <scope>NUCLEOTIDE SEQUENCE</scope>
    <source>
        <strain evidence="2">JCM 3302</strain>
    </source>
</reference>
<keyword evidence="3" id="KW-1185">Reference proteome</keyword>
<dbReference type="Pfam" id="PF06259">
    <property type="entry name" value="Abhydrolase_8"/>
    <property type="match status" value="1"/>
</dbReference>
<proteinExistence type="predicted"/>
<evidence type="ECO:0000259" key="1">
    <source>
        <dbReference type="Pfam" id="PF06259"/>
    </source>
</evidence>
<name>A0A918ZHU4_9ACTN</name>
<accession>A0A918ZHU4</accession>
<protein>
    <recommendedName>
        <fullName evidence="1">DUF1023 domain-containing protein</fullName>
    </recommendedName>
</protein>
<dbReference type="EMBL" id="BNBC01000001">
    <property type="protein sequence ID" value="GHE52362.1"/>
    <property type="molecule type" value="Genomic_DNA"/>
</dbReference>
<dbReference type="InterPro" id="IPR010427">
    <property type="entry name" value="DUF1023"/>
</dbReference>
<gene>
    <name evidence="2" type="ORF">GCM10014715_01260</name>
</gene>
<feature type="domain" description="DUF1023" evidence="1">
    <location>
        <begin position="4"/>
        <end position="72"/>
    </location>
</feature>
<evidence type="ECO:0000313" key="2">
    <source>
        <dbReference type="EMBL" id="GHE52362.1"/>
    </source>
</evidence>
<organism evidence="2 3">
    <name type="scientific">Streptomyces spiralis</name>
    <dbReference type="NCBI Taxonomy" id="66376"/>
    <lineage>
        <taxon>Bacteria</taxon>
        <taxon>Bacillati</taxon>
        <taxon>Actinomycetota</taxon>
        <taxon>Actinomycetes</taxon>
        <taxon>Kitasatosporales</taxon>
        <taxon>Streptomycetaceae</taxon>
        <taxon>Streptomyces</taxon>
    </lineage>
</organism>
<dbReference type="Proteomes" id="UP000641386">
    <property type="component" value="Unassembled WGS sequence"/>
</dbReference>
<sequence length="97" mass="10350">MTDVWQQAHQMAPGKSTSTITWIGYDAPQNVLTDSPSPIYAMDAAPKLNNFLDGLQTAQGGDAASHTTVIAHGARIEVTVVSGCFRAPKGTDLDKEY</sequence>
<evidence type="ECO:0000313" key="3">
    <source>
        <dbReference type="Proteomes" id="UP000641386"/>
    </source>
</evidence>